<dbReference type="SUPFAM" id="SSF49384">
    <property type="entry name" value="Carbohydrate-binding domain"/>
    <property type="match status" value="1"/>
</dbReference>
<keyword evidence="1 2" id="KW-0732">Signal</keyword>
<dbReference type="InterPro" id="IPR007112">
    <property type="entry name" value="Expansin/allergen_DPBB_dom"/>
</dbReference>
<dbReference type="InterPro" id="IPR036749">
    <property type="entry name" value="Expansin_CBD_sf"/>
</dbReference>
<gene>
    <name evidence="5" type="ORF">CS062_19535</name>
</gene>
<accession>A0A2G9C793</accession>
<organism evidence="5 6">
    <name type="scientific">Roseateles chitinivorans</name>
    <dbReference type="NCBI Taxonomy" id="2917965"/>
    <lineage>
        <taxon>Bacteria</taxon>
        <taxon>Pseudomonadati</taxon>
        <taxon>Pseudomonadota</taxon>
        <taxon>Betaproteobacteria</taxon>
        <taxon>Burkholderiales</taxon>
        <taxon>Sphaerotilaceae</taxon>
        <taxon>Roseateles</taxon>
    </lineage>
</organism>
<dbReference type="InterPro" id="IPR049818">
    <property type="entry name" value="Expansin_EXLX1-like"/>
</dbReference>
<dbReference type="SMART" id="SM00637">
    <property type="entry name" value="CBD_II"/>
    <property type="match status" value="1"/>
</dbReference>
<dbReference type="SUPFAM" id="SSF49590">
    <property type="entry name" value="PHL pollen allergen"/>
    <property type="match status" value="1"/>
</dbReference>
<dbReference type="InterPro" id="IPR009009">
    <property type="entry name" value="RlpA-like_DPBB"/>
</dbReference>
<dbReference type="PROSITE" id="PS51173">
    <property type="entry name" value="CBM2"/>
    <property type="match status" value="1"/>
</dbReference>
<dbReference type="AlphaFoldDB" id="A0A2G9C793"/>
<evidence type="ECO:0000259" key="4">
    <source>
        <dbReference type="PROSITE" id="PS51173"/>
    </source>
</evidence>
<proteinExistence type="predicted"/>
<sequence length="337" mass="35036">MTSRLAAHRRAFLSLLAGGLLAGWQFSASAQGNYQQTHTGQGTFYGYGGGGNCSLPKPGDILTVAMNTADYNTAQACGACIEVTNLNMQQKVVARVDDRCPECAPGDVDLSQEAFAKISPIEAGRIPISWRYVSCSARSAKLFFKEGSSQWWAGVQVRDHAGPVASLEYRPSSGGAFTTLGREMYNYFIAPGGMGPGPYDFRITDVFGQQMLAPGVALAVTTEIDLGQQFPLVLPAAGSGGSSGGGGGTPTTPAQPATVSISVANDWGQGYCNNVTVGNPNATPLNWTVSFPVVGAVYTAWNATVSQSGASATAVGVSWNQTLQAGATTSFGFCANR</sequence>
<dbReference type="CDD" id="cd22272">
    <property type="entry name" value="DPBB_EXLX1-like"/>
    <property type="match status" value="1"/>
</dbReference>
<dbReference type="Pfam" id="PF03330">
    <property type="entry name" value="DPBB_1"/>
    <property type="match status" value="1"/>
</dbReference>
<dbReference type="PANTHER" id="PTHR31836">
    <property type="match status" value="1"/>
</dbReference>
<feature type="domain" description="CBM2" evidence="4">
    <location>
        <begin position="250"/>
        <end position="337"/>
    </location>
</feature>
<feature type="chain" id="PRO_5013863152" description="Expansin-like EG45 domain-containing protein" evidence="2">
    <location>
        <begin position="31"/>
        <end position="337"/>
    </location>
</feature>
<evidence type="ECO:0000259" key="3">
    <source>
        <dbReference type="PROSITE" id="PS50842"/>
    </source>
</evidence>
<dbReference type="InterPro" id="IPR012291">
    <property type="entry name" value="CBM2_carb-bd_dom_sf"/>
</dbReference>
<dbReference type="Gene3D" id="2.60.40.760">
    <property type="entry name" value="Expansin, cellulose-binding-like domain"/>
    <property type="match status" value="1"/>
</dbReference>
<dbReference type="InterPro" id="IPR001919">
    <property type="entry name" value="CBD2"/>
</dbReference>
<dbReference type="OrthoDB" id="5499927at2"/>
<evidence type="ECO:0000256" key="2">
    <source>
        <dbReference type="SAM" id="SignalP"/>
    </source>
</evidence>
<dbReference type="EMBL" id="PEOG01000062">
    <property type="protein sequence ID" value="PIM51514.1"/>
    <property type="molecule type" value="Genomic_DNA"/>
</dbReference>
<name>A0A2G9C793_9BURK</name>
<evidence type="ECO:0000256" key="1">
    <source>
        <dbReference type="ARBA" id="ARBA00022729"/>
    </source>
</evidence>
<reference evidence="5 6" key="1">
    <citation type="submission" date="2017-11" db="EMBL/GenBank/DDBJ databases">
        <title>Draft genome sequence of Mitsuaria sp. HWN-4.</title>
        <authorList>
            <person name="Gundlapally S.R."/>
        </authorList>
    </citation>
    <scope>NUCLEOTIDE SEQUENCE [LARGE SCALE GENOMIC DNA]</scope>
    <source>
        <strain evidence="5 6">HWN-4</strain>
    </source>
</reference>
<dbReference type="Gene3D" id="2.60.40.290">
    <property type="match status" value="1"/>
</dbReference>
<comment type="caution">
    <text evidence="5">The sequence shown here is derived from an EMBL/GenBank/DDBJ whole genome shotgun (WGS) entry which is preliminary data.</text>
</comment>
<evidence type="ECO:0000313" key="6">
    <source>
        <dbReference type="Proteomes" id="UP000231501"/>
    </source>
</evidence>
<evidence type="ECO:0008006" key="7">
    <source>
        <dbReference type="Google" id="ProtNLM"/>
    </source>
</evidence>
<dbReference type="Proteomes" id="UP000231501">
    <property type="component" value="Unassembled WGS sequence"/>
</dbReference>
<dbReference type="InterPro" id="IPR036908">
    <property type="entry name" value="RlpA-like_sf"/>
</dbReference>
<keyword evidence="6" id="KW-1185">Reference proteome</keyword>
<protein>
    <recommendedName>
        <fullName evidence="7">Expansin-like EG45 domain-containing protein</fullName>
    </recommendedName>
</protein>
<dbReference type="InterPro" id="IPR051477">
    <property type="entry name" value="Expansin_CellWall"/>
</dbReference>
<dbReference type="PANTHER" id="PTHR31836:SF21">
    <property type="entry name" value="EXPANSIN-LIKE PROTEIN 7"/>
    <property type="match status" value="1"/>
</dbReference>
<dbReference type="InterPro" id="IPR008965">
    <property type="entry name" value="CBM2/CBM3_carb-bd_dom_sf"/>
</dbReference>
<dbReference type="GO" id="GO:0004553">
    <property type="term" value="F:hydrolase activity, hydrolyzing O-glycosyl compounds"/>
    <property type="evidence" value="ECO:0007669"/>
    <property type="project" value="InterPro"/>
</dbReference>
<dbReference type="GO" id="GO:0030247">
    <property type="term" value="F:polysaccharide binding"/>
    <property type="evidence" value="ECO:0007669"/>
    <property type="project" value="UniProtKB-UniRule"/>
</dbReference>
<dbReference type="NCBIfam" id="NF041144">
    <property type="entry name" value="expansin_EXLX1"/>
    <property type="match status" value="1"/>
</dbReference>
<evidence type="ECO:0000313" key="5">
    <source>
        <dbReference type="EMBL" id="PIM51514.1"/>
    </source>
</evidence>
<dbReference type="Gene3D" id="2.40.40.10">
    <property type="entry name" value="RlpA-like domain"/>
    <property type="match status" value="1"/>
</dbReference>
<feature type="domain" description="Expansin-like EG45" evidence="3">
    <location>
        <begin position="42"/>
        <end position="140"/>
    </location>
</feature>
<dbReference type="Pfam" id="PF00553">
    <property type="entry name" value="CBM_2"/>
    <property type="match status" value="1"/>
</dbReference>
<feature type="signal peptide" evidence="2">
    <location>
        <begin position="1"/>
        <end position="30"/>
    </location>
</feature>
<dbReference type="SUPFAM" id="SSF50685">
    <property type="entry name" value="Barwin-like endoglucanases"/>
    <property type="match status" value="1"/>
</dbReference>
<dbReference type="GO" id="GO:0005975">
    <property type="term" value="P:carbohydrate metabolic process"/>
    <property type="evidence" value="ECO:0007669"/>
    <property type="project" value="InterPro"/>
</dbReference>
<dbReference type="RefSeq" id="WP_099863248.1">
    <property type="nucleotide sequence ID" value="NZ_PEOG01000062.1"/>
</dbReference>
<dbReference type="PROSITE" id="PS50842">
    <property type="entry name" value="EXPANSIN_EG45"/>
    <property type="match status" value="1"/>
</dbReference>